<name>A0A6P5A756_BRABE</name>
<dbReference type="OrthoDB" id="538816at2759"/>
<feature type="region of interest" description="Disordered" evidence="1">
    <location>
        <begin position="1"/>
        <end position="26"/>
    </location>
</feature>
<keyword evidence="4" id="KW-1185">Reference proteome</keyword>
<feature type="transmembrane region" description="Helical" evidence="2">
    <location>
        <begin position="70"/>
        <end position="89"/>
    </location>
</feature>
<dbReference type="GeneID" id="109483496"/>
<keyword evidence="2" id="KW-0812">Transmembrane</keyword>
<proteinExistence type="predicted"/>
<keyword evidence="2" id="KW-1133">Transmembrane helix</keyword>
<accession>A0A6P5A756</accession>
<dbReference type="PROSITE" id="PS50041">
    <property type="entry name" value="C_TYPE_LECTIN_2"/>
    <property type="match status" value="1"/>
</dbReference>
<feature type="compositionally biased region" description="Pro residues" evidence="1">
    <location>
        <begin position="201"/>
        <end position="219"/>
    </location>
</feature>
<evidence type="ECO:0000313" key="5">
    <source>
        <dbReference type="RefSeq" id="XP_019642084.1"/>
    </source>
</evidence>
<keyword evidence="2" id="KW-0472">Membrane</keyword>
<dbReference type="CDD" id="cd00037">
    <property type="entry name" value="CLECT"/>
    <property type="match status" value="1"/>
</dbReference>
<feature type="compositionally biased region" description="Pro residues" evidence="1">
    <location>
        <begin position="150"/>
        <end position="159"/>
    </location>
</feature>
<feature type="compositionally biased region" description="Polar residues" evidence="1">
    <location>
        <begin position="133"/>
        <end position="142"/>
    </location>
</feature>
<dbReference type="SUPFAM" id="SSF56436">
    <property type="entry name" value="C-type lectin-like"/>
    <property type="match status" value="1"/>
</dbReference>
<gene>
    <name evidence="5" type="primary">LOC109483496</name>
</gene>
<dbReference type="InterPro" id="IPR050801">
    <property type="entry name" value="Ca-Dep_Lectins_ImmuneDev"/>
</dbReference>
<dbReference type="RefSeq" id="XP_019642084.1">
    <property type="nucleotide sequence ID" value="XM_019786525.1"/>
</dbReference>
<feature type="domain" description="C-type lectin" evidence="3">
    <location>
        <begin position="280"/>
        <end position="386"/>
    </location>
</feature>
<reference evidence="5" key="1">
    <citation type="submission" date="2025-08" db="UniProtKB">
        <authorList>
            <consortium name="RefSeq"/>
        </authorList>
    </citation>
    <scope>IDENTIFICATION</scope>
    <source>
        <tissue evidence="5">Gonad</tissue>
    </source>
</reference>
<dbReference type="PANTHER" id="PTHR22801">
    <property type="entry name" value="LITHOSTATHINE"/>
    <property type="match status" value="1"/>
</dbReference>
<dbReference type="Pfam" id="PF00059">
    <property type="entry name" value="Lectin_C"/>
    <property type="match status" value="1"/>
</dbReference>
<evidence type="ECO:0000259" key="3">
    <source>
        <dbReference type="PROSITE" id="PS50041"/>
    </source>
</evidence>
<organism evidence="4 5">
    <name type="scientific">Branchiostoma belcheri</name>
    <name type="common">Amphioxus</name>
    <dbReference type="NCBI Taxonomy" id="7741"/>
    <lineage>
        <taxon>Eukaryota</taxon>
        <taxon>Metazoa</taxon>
        <taxon>Chordata</taxon>
        <taxon>Cephalochordata</taxon>
        <taxon>Leptocardii</taxon>
        <taxon>Amphioxiformes</taxon>
        <taxon>Branchiostomatidae</taxon>
        <taxon>Branchiostoma</taxon>
    </lineage>
</organism>
<feature type="compositionally biased region" description="Pro residues" evidence="1">
    <location>
        <begin position="227"/>
        <end position="248"/>
    </location>
</feature>
<dbReference type="InterPro" id="IPR016187">
    <property type="entry name" value="CTDL_fold"/>
</dbReference>
<sequence>MSGGQQPSQTGDTGGAKPKQQDQTNWKSVADAAANIPNALYVSRADYTDGANTKVKKCIHLFKKFMKGTGVFFAVVSILLFPLFAVKVFDDVAKLTARNRMSELRITELEQMCVLPGPNHSLAENGLFKSLTPPGSSGNVTTGVAGAAGPPGPPGPPGEKGPMGPAGPEGKAGTDDKGPIGPATLPLPGPLGEKGFLGPAGPVPTRPPGPPGEKGPIGPPGLVSVGPPGPPGPVGLPGPVSVGPPGPPGRIGRPGPVGLPGAAVPCKPNKVSCPRDFWNGNGICYKMFDTKLDFSAAAAKCRRHGGTLAMPRDAVANVVLSFRLGTNHWIGLHDRYWEGRFQWMDGTPLAGGYRMWKPNQPDNNKGMEDCVHIHDGYWNDNPCRQT</sequence>
<dbReference type="Proteomes" id="UP000515135">
    <property type="component" value="Unplaced"/>
</dbReference>
<dbReference type="InterPro" id="IPR001304">
    <property type="entry name" value="C-type_lectin-like"/>
</dbReference>
<dbReference type="AlphaFoldDB" id="A0A6P5A756"/>
<protein>
    <submittedName>
        <fullName evidence="5">Collectin-12-like</fullName>
    </submittedName>
</protein>
<dbReference type="SMART" id="SM00034">
    <property type="entry name" value="CLECT"/>
    <property type="match status" value="1"/>
</dbReference>
<evidence type="ECO:0000256" key="2">
    <source>
        <dbReference type="SAM" id="Phobius"/>
    </source>
</evidence>
<evidence type="ECO:0000313" key="4">
    <source>
        <dbReference type="Proteomes" id="UP000515135"/>
    </source>
</evidence>
<dbReference type="PANTHER" id="PTHR22801:SF63">
    <property type="entry name" value="C-TYPE LECTIN DOMAIN-CONTAINING PROTEIN"/>
    <property type="match status" value="1"/>
</dbReference>
<dbReference type="KEGG" id="bbel:109483496"/>
<feature type="region of interest" description="Disordered" evidence="1">
    <location>
        <begin position="125"/>
        <end position="256"/>
    </location>
</feature>
<evidence type="ECO:0000256" key="1">
    <source>
        <dbReference type="SAM" id="MobiDB-lite"/>
    </source>
</evidence>
<dbReference type="InterPro" id="IPR016186">
    <property type="entry name" value="C-type_lectin-like/link_sf"/>
</dbReference>
<feature type="compositionally biased region" description="Polar residues" evidence="1">
    <location>
        <begin position="1"/>
        <end position="11"/>
    </location>
</feature>
<dbReference type="Gene3D" id="3.10.100.10">
    <property type="entry name" value="Mannose-Binding Protein A, subunit A"/>
    <property type="match status" value="1"/>
</dbReference>
<feature type="compositionally biased region" description="Low complexity" evidence="1">
    <location>
        <begin position="160"/>
        <end position="171"/>
    </location>
</feature>